<dbReference type="Proteomes" id="UP000729357">
    <property type="component" value="Unassembled WGS sequence"/>
</dbReference>
<feature type="region of interest" description="Disordered" evidence="6">
    <location>
        <begin position="269"/>
        <end position="295"/>
    </location>
</feature>
<evidence type="ECO:0000256" key="6">
    <source>
        <dbReference type="SAM" id="MobiDB-lite"/>
    </source>
</evidence>
<evidence type="ECO:0000256" key="4">
    <source>
        <dbReference type="ARBA" id="ARBA00022777"/>
    </source>
</evidence>
<dbReference type="Gene3D" id="1.10.510.10">
    <property type="entry name" value="Transferase(Phosphotransferase) domain 1"/>
    <property type="match status" value="1"/>
</dbReference>
<keyword evidence="5" id="KW-0067">ATP-binding</keyword>
<evidence type="ECO:0000256" key="1">
    <source>
        <dbReference type="ARBA" id="ARBA00012513"/>
    </source>
</evidence>
<feature type="region of interest" description="Disordered" evidence="6">
    <location>
        <begin position="347"/>
        <end position="366"/>
    </location>
</feature>
<comment type="caution">
    <text evidence="8">The sequence shown here is derived from an EMBL/GenBank/DDBJ whole genome shotgun (WGS) entry which is preliminary data.</text>
</comment>
<feature type="region of interest" description="Disordered" evidence="6">
    <location>
        <begin position="504"/>
        <end position="539"/>
    </location>
</feature>
<dbReference type="GO" id="GO:0004674">
    <property type="term" value="F:protein serine/threonine kinase activity"/>
    <property type="evidence" value="ECO:0007669"/>
    <property type="project" value="UniProtKB-EC"/>
</dbReference>
<feature type="non-terminal residue" evidence="8">
    <location>
        <position position="539"/>
    </location>
</feature>
<reference evidence="8" key="1">
    <citation type="journal article" date="2021" name="J Fungi (Basel)">
        <title>Virulence traits and population genomics of the black yeast Aureobasidium melanogenum.</title>
        <authorList>
            <person name="Cernosa A."/>
            <person name="Sun X."/>
            <person name="Gostincar C."/>
            <person name="Fang C."/>
            <person name="Gunde-Cimerman N."/>
            <person name="Song Z."/>
        </authorList>
    </citation>
    <scope>NUCLEOTIDE SEQUENCE</scope>
    <source>
        <strain evidence="8">EXF-9298</strain>
    </source>
</reference>
<dbReference type="AlphaFoldDB" id="A0A9P8FVD1"/>
<keyword evidence="3" id="KW-0547">Nucleotide-binding</keyword>
<dbReference type="EMBL" id="JAHFXS010000531">
    <property type="protein sequence ID" value="KAG9984088.1"/>
    <property type="molecule type" value="Genomic_DNA"/>
</dbReference>
<feature type="compositionally biased region" description="Polar residues" evidence="6">
    <location>
        <begin position="508"/>
        <end position="519"/>
    </location>
</feature>
<feature type="domain" description="Protein kinase" evidence="7">
    <location>
        <begin position="26"/>
        <end position="412"/>
    </location>
</feature>
<keyword evidence="4" id="KW-0418">Kinase</keyword>
<proteinExistence type="predicted"/>
<reference evidence="8" key="2">
    <citation type="submission" date="2021-08" db="EMBL/GenBank/DDBJ databases">
        <authorList>
            <person name="Gostincar C."/>
            <person name="Sun X."/>
            <person name="Song Z."/>
            <person name="Gunde-Cimerman N."/>
        </authorList>
    </citation>
    <scope>NUCLEOTIDE SEQUENCE</scope>
    <source>
        <strain evidence="8">EXF-9298</strain>
    </source>
</reference>
<dbReference type="PROSITE" id="PS50011">
    <property type="entry name" value="PROTEIN_KINASE_DOM"/>
    <property type="match status" value="1"/>
</dbReference>
<name>A0A9P8FVD1_AURME</name>
<feature type="region of interest" description="Disordered" evidence="6">
    <location>
        <begin position="1"/>
        <end position="28"/>
    </location>
</feature>
<evidence type="ECO:0000313" key="9">
    <source>
        <dbReference type="Proteomes" id="UP000729357"/>
    </source>
</evidence>
<evidence type="ECO:0000256" key="2">
    <source>
        <dbReference type="ARBA" id="ARBA00022679"/>
    </source>
</evidence>
<feature type="compositionally biased region" description="Basic and acidic residues" evidence="6">
    <location>
        <begin position="347"/>
        <end position="361"/>
    </location>
</feature>
<dbReference type="PANTHER" id="PTHR43671">
    <property type="entry name" value="SERINE/THREONINE-PROTEIN KINASE NEK"/>
    <property type="match status" value="1"/>
</dbReference>
<dbReference type="SMART" id="SM00220">
    <property type="entry name" value="S_TKc"/>
    <property type="match status" value="1"/>
</dbReference>
<dbReference type="SUPFAM" id="SSF56112">
    <property type="entry name" value="Protein kinase-like (PK-like)"/>
    <property type="match status" value="1"/>
</dbReference>
<protein>
    <recommendedName>
        <fullName evidence="1">non-specific serine/threonine protein kinase</fullName>
        <ecNumber evidence="1">2.7.11.1</ecNumber>
    </recommendedName>
</protein>
<dbReference type="InterPro" id="IPR050660">
    <property type="entry name" value="NEK_Ser/Thr_kinase"/>
</dbReference>
<evidence type="ECO:0000313" key="8">
    <source>
        <dbReference type="EMBL" id="KAG9984088.1"/>
    </source>
</evidence>
<evidence type="ECO:0000256" key="5">
    <source>
        <dbReference type="ARBA" id="ARBA00022840"/>
    </source>
</evidence>
<keyword evidence="9" id="KW-1185">Reference proteome</keyword>
<dbReference type="EC" id="2.7.11.1" evidence="1"/>
<accession>A0A9P8FVD1</accession>
<feature type="compositionally biased region" description="Basic and acidic residues" evidence="6">
    <location>
        <begin position="270"/>
        <end position="280"/>
    </location>
</feature>
<sequence length="539" mass="62633">MAPYDSRQNKQPPGDNDRSGLPEGNWQGNHFLGQGGQGAVHYWVNVDSNQRIIDRVAIKDSWSTETLYEPVIYKGIYQELVRKGMSLSDALVGGRVKVPFYKEAYIQGLLTPESRATKSDTVRLRGYRRGDVKDPYLSGIQESTHWRIYMDHLYAGDLYDLISYYAAKGKPIPEPFLWWVMKCLASALVQMEDSSRARSHARKDNDETVVLVDMKPSNIFLDATRGDEFVMYPRPVIGDFGSAHLTYKQEPTNVANRLSITWSRGFLAPELDKPDTPNDEKIDDTDRDEDMTDYRWGDYPGYDKDEEMNDIDQDDTKPTWPVLYSWTNVWQLGKTIESMMRIETHPKDRNWKDPKDRESRIKVSPPHHKAEPEFLYSEDLVDIVWQCQRFDPESRPTSVDLLSMIKSIAPFHTHQMDTWGTEEWISEQYEDMGALTDDHKRAMKASIKKRADAGKLWFLHDFEDRNLATLYRDLDLDIPPECELVWRPQRFRDRIGQILGAEEAQLVENPNTPGRSNNNRRPRTDEAITMTQSRKKRRI</sequence>
<dbReference type="InterPro" id="IPR000719">
    <property type="entry name" value="Prot_kinase_dom"/>
</dbReference>
<organism evidence="8 9">
    <name type="scientific">Aureobasidium melanogenum</name>
    <name type="common">Aureobasidium pullulans var. melanogenum</name>
    <dbReference type="NCBI Taxonomy" id="46634"/>
    <lineage>
        <taxon>Eukaryota</taxon>
        <taxon>Fungi</taxon>
        <taxon>Dikarya</taxon>
        <taxon>Ascomycota</taxon>
        <taxon>Pezizomycotina</taxon>
        <taxon>Dothideomycetes</taxon>
        <taxon>Dothideomycetidae</taxon>
        <taxon>Dothideales</taxon>
        <taxon>Saccotheciaceae</taxon>
        <taxon>Aureobasidium</taxon>
    </lineage>
</organism>
<evidence type="ECO:0000259" key="7">
    <source>
        <dbReference type="PROSITE" id="PS50011"/>
    </source>
</evidence>
<dbReference type="PANTHER" id="PTHR43671:SF13">
    <property type="entry name" value="SERINE_THREONINE-PROTEIN KINASE NEK2"/>
    <property type="match status" value="1"/>
</dbReference>
<gene>
    <name evidence="8" type="ORF">KCU98_g5653</name>
</gene>
<dbReference type="InterPro" id="IPR011009">
    <property type="entry name" value="Kinase-like_dom_sf"/>
</dbReference>
<dbReference type="GO" id="GO:0005524">
    <property type="term" value="F:ATP binding"/>
    <property type="evidence" value="ECO:0007669"/>
    <property type="project" value="UniProtKB-KW"/>
</dbReference>
<evidence type="ECO:0000256" key="3">
    <source>
        <dbReference type="ARBA" id="ARBA00022741"/>
    </source>
</evidence>
<keyword evidence="2" id="KW-0808">Transferase</keyword>
<feature type="compositionally biased region" description="Acidic residues" evidence="6">
    <location>
        <begin position="281"/>
        <end position="291"/>
    </location>
</feature>